<sequence>MENHSHTSDTPHSRRVLEAQLRECFGLTVYSHKTHEKCAYILLNHLAILKTGQIILSAVTTGGFIGAIFDKSPVVAIVGACASTVLLALNTYSKSLDLGALGQKHRRTASDLWLIREQYLSLITDLAMGEKPVEKLQTERDRLLTKLHAIYAAAPSTNGKAYEAAQKALQISEELTFCDAEIDAFLPAELRRASSVSASA</sequence>
<evidence type="ECO:0000313" key="2">
    <source>
        <dbReference type="EMBL" id="MBC3917093.1"/>
    </source>
</evidence>
<accession>A0ABR6ZNE4</accession>
<dbReference type="Proteomes" id="UP000650424">
    <property type="component" value="Unassembled WGS sequence"/>
</dbReference>
<feature type="domain" description="SMODS and SLOG-associating 2TM effector" evidence="1">
    <location>
        <begin position="17"/>
        <end position="181"/>
    </location>
</feature>
<dbReference type="Pfam" id="PF18186">
    <property type="entry name" value="SLATT_4"/>
    <property type="match status" value="1"/>
</dbReference>
<dbReference type="EMBL" id="JACOGF010000003">
    <property type="protein sequence ID" value="MBC3917093.1"/>
    <property type="molecule type" value="Genomic_DNA"/>
</dbReference>
<protein>
    <submittedName>
        <fullName evidence="2">SLATT domain-containing protein</fullName>
    </submittedName>
</protein>
<proteinExistence type="predicted"/>
<evidence type="ECO:0000313" key="3">
    <source>
        <dbReference type="Proteomes" id="UP000650424"/>
    </source>
</evidence>
<dbReference type="NCBIfam" id="NF033632">
    <property type="entry name" value="SLATT_4"/>
    <property type="match status" value="1"/>
</dbReference>
<organism evidence="2 3">
    <name type="scientific">Undibacterium hunanense</name>
    <dbReference type="NCBI Taxonomy" id="2762292"/>
    <lineage>
        <taxon>Bacteria</taxon>
        <taxon>Pseudomonadati</taxon>
        <taxon>Pseudomonadota</taxon>
        <taxon>Betaproteobacteria</taxon>
        <taxon>Burkholderiales</taxon>
        <taxon>Oxalobacteraceae</taxon>
        <taxon>Undibacterium</taxon>
    </lineage>
</organism>
<name>A0ABR6ZNE4_9BURK</name>
<reference evidence="2 3" key="1">
    <citation type="submission" date="2020-08" db="EMBL/GenBank/DDBJ databases">
        <title>Novel species isolated from subtropical streams in China.</title>
        <authorList>
            <person name="Lu H."/>
        </authorList>
    </citation>
    <scope>NUCLEOTIDE SEQUENCE [LARGE SCALE GENOMIC DNA]</scope>
    <source>
        <strain evidence="2 3">CY18W</strain>
    </source>
</reference>
<evidence type="ECO:0000259" key="1">
    <source>
        <dbReference type="Pfam" id="PF18186"/>
    </source>
</evidence>
<gene>
    <name evidence="2" type="ORF">H8L32_06370</name>
</gene>
<keyword evidence="3" id="KW-1185">Reference proteome</keyword>
<comment type="caution">
    <text evidence="2">The sequence shown here is derived from an EMBL/GenBank/DDBJ whole genome shotgun (WGS) entry which is preliminary data.</text>
</comment>
<dbReference type="RefSeq" id="WP_186946356.1">
    <property type="nucleotide sequence ID" value="NZ_JACOGF010000003.1"/>
</dbReference>
<dbReference type="InterPro" id="IPR040811">
    <property type="entry name" value="SLATT_4"/>
</dbReference>